<protein>
    <submittedName>
        <fullName evidence="1">Uncharacterized protein</fullName>
    </submittedName>
</protein>
<dbReference type="Proteomes" id="UP001143910">
    <property type="component" value="Unassembled WGS sequence"/>
</dbReference>
<dbReference type="EMBL" id="JANJQO010001440">
    <property type="protein sequence ID" value="KAJ2970935.1"/>
    <property type="molecule type" value="Genomic_DNA"/>
</dbReference>
<accession>A0ACC1MVB6</accession>
<keyword evidence="2" id="KW-1185">Reference proteome</keyword>
<comment type="caution">
    <text evidence="1">The sequence shown here is derived from an EMBL/GenBank/DDBJ whole genome shotgun (WGS) entry which is preliminary data.</text>
</comment>
<evidence type="ECO:0000313" key="1">
    <source>
        <dbReference type="EMBL" id="KAJ2970935.1"/>
    </source>
</evidence>
<gene>
    <name evidence="1" type="ORF">NQ176_g7946</name>
</gene>
<organism evidence="1 2">
    <name type="scientific">Zarea fungicola</name>
    <dbReference type="NCBI Taxonomy" id="93591"/>
    <lineage>
        <taxon>Eukaryota</taxon>
        <taxon>Fungi</taxon>
        <taxon>Dikarya</taxon>
        <taxon>Ascomycota</taxon>
        <taxon>Pezizomycotina</taxon>
        <taxon>Sordariomycetes</taxon>
        <taxon>Hypocreomycetidae</taxon>
        <taxon>Hypocreales</taxon>
        <taxon>Cordycipitaceae</taxon>
        <taxon>Zarea</taxon>
    </lineage>
</organism>
<reference evidence="1" key="1">
    <citation type="submission" date="2022-08" db="EMBL/GenBank/DDBJ databases">
        <title>Genome Sequence of Lecanicillium fungicola.</title>
        <authorList>
            <person name="Buettner E."/>
        </authorList>
    </citation>
    <scope>NUCLEOTIDE SEQUENCE</scope>
    <source>
        <strain evidence="1">Babe33</strain>
    </source>
</reference>
<proteinExistence type="predicted"/>
<sequence>MLSFYRWFISSVALFPVLARSVAANIIVTGVRVDPTAPSLPPRRSIVDLQATGGPQCTGIHGKPFVEYDGTGPKDTDGWEGYCPHIEPLFLPWHRPYVVLFEQTLVEHARTIALTYPEAYRAQYIEAADTLRAPFWDWATDEAVPQATVPQTLSINVPADKNDVKPKEVDNPLYTFKFTGAVLDGQFGTFDHSRRNQTYRCNEDPSMSYPATANENLKARNYKSLVYDTFTRSTEFSQFATMEVSGVSLEAIHGGIHWDAGCRGQFLELEFTGFDPLFMLHHANVDRLWAYWEAMSPEHRIFTGEYLSRGRWATRENTTITTKSPLQPFRRSETDFHTTESVQSIYDLGYSYYGLEYKNKDSEEKRQDVTRIINRLGPASAGLSGRREHRRRSVRTRYFAHLSVELSEVERPCSIELSMNGTLAGNLVLMSMPASGMAYGEVPLDAVQDKLRGKSDSDVLDTFESWLKIDIIKADGSVVRAVDVPSMALQIERVQVTTPQTNTELPRYSGSQKFGVKVGKGASSSRVISAGVD</sequence>
<name>A0ACC1MVB6_9HYPO</name>
<evidence type="ECO:0000313" key="2">
    <source>
        <dbReference type="Proteomes" id="UP001143910"/>
    </source>
</evidence>